<sequence length="266" mass="28945">MTTTDASPGPARPIRLVYCDERRKFQMDPEAVSVLKLIKEPIGVALLWYAIPMDVTSMNNDMAMLLFAFTVDQLLGRSSGFQVASTHRPCTKGLWLWSTPLRRTALDGTGYNLLLIDSEGIDAYDQTGTYSTQIFPLAVLLSSMVIYNQMGGIDEAAIDRLSLVTKMTKHIRVRASTTPSELGQFSPIFVWLLRGNMVINQDVAEFISAIAVGNNAQLMVVLTAATAKSTTLGLVVAAEQTGGHAISIFKGTEFLHSSKQALGARV</sequence>
<evidence type="ECO:0000313" key="6">
    <source>
        <dbReference type="Proteomes" id="UP000245207"/>
    </source>
</evidence>
<organism evidence="5 6">
    <name type="scientific">Artemisia annua</name>
    <name type="common">Sweet wormwood</name>
    <dbReference type="NCBI Taxonomy" id="35608"/>
    <lineage>
        <taxon>Eukaryota</taxon>
        <taxon>Viridiplantae</taxon>
        <taxon>Streptophyta</taxon>
        <taxon>Embryophyta</taxon>
        <taxon>Tracheophyta</taxon>
        <taxon>Spermatophyta</taxon>
        <taxon>Magnoliopsida</taxon>
        <taxon>eudicotyledons</taxon>
        <taxon>Gunneridae</taxon>
        <taxon>Pentapetalae</taxon>
        <taxon>asterids</taxon>
        <taxon>campanulids</taxon>
        <taxon>Asterales</taxon>
        <taxon>Asteraceae</taxon>
        <taxon>Asteroideae</taxon>
        <taxon>Anthemideae</taxon>
        <taxon>Artemisiinae</taxon>
        <taxon>Artemisia</taxon>
    </lineage>
</organism>
<dbReference type="SUPFAM" id="SSF52540">
    <property type="entry name" value="P-loop containing nucleoside triphosphate hydrolases"/>
    <property type="match status" value="1"/>
</dbReference>
<keyword evidence="1" id="KW-0547">Nucleotide-binding</keyword>
<dbReference type="Proteomes" id="UP000245207">
    <property type="component" value="Unassembled WGS sequence"/>
</dbReference>
<evidence type="ECO:0000259" key="4">
    <source>
        <dbReference type="PROSITE" id="PS51715"/>
    </source>
</evidence>
<dbReference type="GO" id="GO:0003924">
    <property type="term" value="F:GTPase activity"/>
    <property type="evidence" value="ECO:0007669"/>
    <property type="project" value="InterPro"/>
</dbReference>
<comment type="similarity">
    <text evidence="3">Belongs to the TRAFAC class dynamin-like GTPase superfamily. GB1/RHD3 GTPase family.</text>
</comment>
<accession>A0A2U1NUW3</accession>
<dbReference type="EMBL" id="PKPP01002153">
    <property type="protein sequence ID" value="PWA77247.1"/>
    <property type="molecule type" value="Genomic_DNA"/>
</dbReference>
<reference evidence="5 6" key="1">
    <citation type="journal article" date="2018" name="Mol. Plant">
        <title>The genome of Artemisia annua provides insight into the evolution of Asteraceae family and artemisinin biosynthesis.</title>
        <authorList>
            <person name="Shen Q."/>
            <person name="Zhang L."/>
            <person name="Liao Z."/>
            <person name="Wang S."/>
            <person name="Yan T."/>
            <person name="Shi P."/>
            <person name="Liu M."/>
            <person name="Fu X."/>
            <person name="Pan Q."/>
            <person name="Wang Y."/>
            <person name="Lv Z."/>
            <person name="Lu X."/>
            <person name="Zhang F."/>
            <person name="Jiang W."/>
            <person name="Ma Y."/>
            <person name="Chen M."/>
            <person name="Hao X."/>
            <person name="Li L."/>
            <person name="Tang Y."/>
            <person name="Lv G."/>
            <person name="Zhou Y."/>
            <person name="Sun X."/>
            <person name="Brodelius P.E."/>
            <person name="Rose J.K.C."/>
            <person name="Tang K."/>
        </authorList>
    </citation>
    <scope>NUCLEOTIDE SEQUENCE [LARGE SCALE GENOMIC DNA]</scope>
    <source>
        <strain evidence="6">cv. Huhao1</strain>
        <tissue evidence="5">Leaf</tissue>
    </source>
</reference>
<evidence type="ECO:0000313" key="5">
    <source>
        <dbReference type="EMBL" id="PWA77247.1"/>
    </source>
</evidence>
<evidence type="ECO:0000256" key="2">
    <source>
        <dbReference type="ARBA" id="ARBA00023134"/>
    </source>
</evidence>
<dbReference type="PROSITE" id="PS51715">
    <property type="entry name" value="G_GB1_RHD3"/>
    <property type="match status" value="1"/>
</dbReference>
<dbReference type="InterPro" id="IPR027417">
    <property type="entry name" value="P-loop_NTPase"/>
</dbReference>
<protein>
    <submittedName>
        <fullName evidence="5">Guanylate-binding family protein</fullName>
    </submittedName>
</protein>
<keyword evidence="2" id="KW-0342">GTP-binding</keyword>
<comment type="caution">
    <text evidence="5">The sequence shown here is derived from an EMBL/GenBank/DDBJ whole genome shotgun (WGS) entry which is preliminary data.</text>
</comment>
<gene>
    <name evidence="5" type="ORF">CTI12_AA227090</name>
</gene>
<dbReference type="Gene3D" id="3.40.50.300">
    <property type="entry name" value="P-loop containing nucleotide triphosphate hydrolases"/>
    <property type="match status" value="1"/>
</dbReference>
<dbReference type="OrthoDB" id="2135133at2759"/>
<evidence type="ECO:0000256" key="3">
    <source>
        <dbReference type="PROSITE-ProRule" id="PRU01052"/>
    </source>
</evidence>
<evidence type="ECO:0000256" key="1">
    <source>
        <dbReference type="ARBA" id="ARBA00022741"/>
    </source>
</evidence>
<keyword evidence="6" id="KW-1185">Reference proteome</keyword>
<dbReference type="AlphaFoldDB" id="A0A2U1NUW3"/>
<dbReference type="PANTHER" id="PTHR10751">
    <property type="entry name" value="GUANYLATE BINDING PROTEIN"/>
    <property type="match status" value="1"/>
</dbReference>
<dbReference type="STRING" id="35608.A0A2U1NUW3"/>
<proteinExistence type="inferred from homology"/>
<dbReference type="GO" id="GO:0005525">
    <property type="term" value="F:GTP binding"/>
    <property type="evidence" value="ECO:0007669"/>
    <property type="project" value="UniProtKB-KW"/>
</dbReference>
<dbReference type="Pfam" id="PF02263">
    <property type="entry name" value="GBP"/>
    <property type="match status" value="1"/>
</dbReference>
<feature type="domain" description="GB1/RHD3-type G" evidence="4">
    <location>
        <begin position="72"/>
        <end position="194"/>
    </location>
</feature>
<dbReference type="InterPro" id="IPR015894">
    <property type="entry name" value="Guanylate-bd_N"/>
</dbReference>
<name>A0A2U1NUW3_ARTAN</name>
<dbReference type="InterPro" id="IPR030386">
    <property type="entry name" value="G_GB1_RHD3_dom"/>
</dbReference>